<protein>
    <submittedName>
        <fullName evidence="2">Uncharacterized protein</fullName>
    </submittedName>
</protein>
<dbReference type="PaxDb" id="4113-PGSC0003DMT400096503"/>
<dbReference type="EnsemblPlants" id="PGSC0003DMT400096503">
    <property type="protein sequence ID" value="PGSC0003DMT400096503"/>
    <property type="gene ID" value="PGSC0003DMG400046074"/>
</dbReference>
<dbReference type="InParanoid" id="M1DYL0"/>
<dbReference type="PANTHER" id="PTHR33437">
    <property type="entry name" value="OS06G0361200 PROTEIN"/>
    <property type="match status" value="1"/>
</dbReference>
<name>M1DYL0_SOLTU</name>
<reference evidence="3" key="1">
    <citation type="journal article" date="2011" name="Nature">
        <title>Genome sequence and analysis of the tuber crop potato.</title>
        <authorList>
            <consortium name="The Potato Genome Sequencing Consortium"/>
        </authorList>
    </citation>
    <scope>NUCLEOTIDE SEQUENCE [LARGE SCALE GENOMIC DNA]</scope>
    <source>
        <strain evidence="3">cv. DM1-3 516 R44</strain>
    </source>
</reference>
<sequence>MIEPTKVRQGEDEKVFDFINRWRSLSLNCKDCLSETSSIEMSIQGMNWGLRYILQCLKPNTFEELETRADDMELSMTLREDQRSPVYEPREDEDIEELQSGRNSTFKDDFEESMHI</sequence>
<dbReference type="PANTHER" id="PTHR33437:SF2">
    <property type="entry name" value="OS06G0361200 PROTEIN"/>
    <property type="match status" value="1"/>
</dbReference>
<feature type="compositionally biased region" description="Basic and acidic residues" evidence="1">
    <location>
        <begin position="105"/>
        <end position="116"/>
    </location>
</feature>
<dbReference type="HOGENOM" id="CLU_169289_0_0_1"/>
<keyword evidence="3" id="KW-1185">Reference proteome</keyword>
<organism evidence="2 3">
    <name type="scientific">Solanum tuberosum</name>
    <name type="common">Potato</name>
    <dbReference type="NCBI Taxonomy" id="4113"/>
    <lineage>
        <taxon>Eukaryota</taxon>
        <taxon>Viridiplantae</taxon>
        <taxon>Streptophyta</taxon>
        <taxon>Embryophyta</taxon>
        <taxon>Tracheophyta</taxon>
        <taxon>Spermatophyta</taxon>
        <taxon>Magnoliopsida</taxon>
        <taxon>eudicotyledons</taxon>
        <taxon>Gunneridae</taxon>
        <taxon>Pentapetalae</taxon>
        <taxon>asterids</taxon>
        <taxon>lamiids</taxon>
        <taxon>Solanales</taxon>
        <taxon>Solanaceae</taxon>
        <taxon>Solanoideae</taxon>
        <taxon>Solaneae</taxon>
        <taxon>Solanum</taxon>
    </lineage>
</organism>
<reference evidence="2" key="2">
    <citation type="submission" date="2015-06" db="UniProtKB">
        <authorList>
            <consortium name="EnsemblPlants"/>
        </authorList>
    </citation>
    <scope>IDENTIFICATION</scope>
    <source>
        <strain evidence="2">DM1-3 516 R44</strain>
    </source>
</reference>
<feature type="region of interest" description="Disordered" evidence="1">
    <location>
        <begin position="79"/>
        <end position="116"/>
    </location>
</feature>
<dbReference type="Gramene" id="PGSC0003DMT400096503">
    <property type="protein sequence ID" value="PGSC0003DMT400096503"/>
    <property type="gene ID" value="PGSC0003DMG400046074"/>
</dbReference>
<evidence type="ECO:0000256" key="1">
    <source>
        <dbReference type="SAM" id="MobiDB-lite"/>
    </source>
</evidence>
<dbReference type="Proteomes" id="UP000011115">
    <property type="component" value="Unassembled WGS sequence"/>
</dbReference>
<evidence type="ECO:0000313" key="3">
    <source>
        <dbReference type="Proteomes" id="UP000011115"/>
    </source>
</evidence>
<evidence type="ECO:0000313" key="2">
    <source>
        <dbReference type="EnsemblPlants" id="PGSC0003DMT400096503"/>
    </source>
</evidence>
<proteinExistence type="predicted"/>
<dbReference type="AlphaFoldDB" id="M1DYL0"/>
<accession>M1DYL0</accession>